<dbReference type="EMBL" id="MKWS01000012">
    <property type="protein sequence ID" value="RVD76334.1"/>
    <property type="molecule type" value="Genomic_DNA"/>
</dbReference>
<protein>
    <submittedName>
        <fullName evidence="1">Uncharacterized protein</fullName>
    </submittedName>
</protein>
<evidence type="ECO:0000313" key="2">
    <source>
        <dbReference type="Proteomes" id="UP000288002"/>
    </source>
</evidence>
<organism evidence="1 2">
    <name type="scientific">Pseudomonas koreensis</name>
    <dbReference type="NCBI Taxonomy" id="198620"/>
    <lineage>
        <taxon>Bacteria</taxon>
        <taxon>Pseudomonadati</taxon>
        <taxon>Pseudomonadota</taxon>
        <taxon>Gammaproteobacteria</taxon>
        <taxon>Pseudomonadales</taxon>
        <taxon>Pseudomonadaceae</taxon>
        <taxon>Pseudomonas</taxon>
    </lineage>
</organism>
<gene>
    <name evidence="1" type="ORF">A9HBioS_3673</name>
</gene>
<dbReference type="AlphaFoldDB" id="A0AA94JGT4"/>
<comment type="caution">
    <text evidence="1">The sequence shown here is derived from an EMBL/GenBank/DDBJ whole genome shotgun (WGS) entry which is preliminary data.</text>
</comment>
<accession>A0AA94JGT4</accession>
<dbReference type="PROSITE" id="PS51257">
    <property type="entry name" value="PROKAR_LIPOPROTEIN"/>
    <property type="match status" value="1"/>
</dbReference>
<proteinExistence type="predicted"/>
<evidence type="ECO:0000313" key="1">
    <source>
        <dbReference type="EMBL" id="RVD76334.1"/>
    </source>
</evidence>
<dbReference type="Proteomes" id="UP000288002">
    <property type="component" value="Unassembled WGS sequence"/>
</dbReference>
<reference evidence="1 2" key="1">
    <citation type="submission" date="2016-10" db="EMBL/GenBank/DDBJ databases">
        <title>Search of new enzymes for the oxidation of sulfur compounds.</title>
        <authorList>
            <person name="Novo A."/>
            <person name="Moreira I.S."/>
            <person name="Castro P.M."/>
        </authorList>
    </citation>
    <scope>NUCLEOTIDE SEQUENCE [LARGE SCALE GENOMIC DNA]</scope>
    <source>
        <strain evidence="1 2">A9</strain>
    </source>
</reference>
<sequence>MDRGAMPQKGLLRSLSGINPLATGCMEID</sequence>
<name>A0AA94JGT4_9PSED</name>